<evidence type="ECO:0000313" key="17">
    <source>
        <dbReference type="Proteomes" id="UP000050969"/>
    </source>
</evidence>
<dbReference type="Gene3D" id="3.30.565.10">
    <property type="entry name" value="Histidine kinase-like ATPase, C-terminal domain"/>
    <property type="match status" value="1"/>
</dbReference>
<evidence type="ECO:0000256" key="8">
    <source>
        <dbReference type="ARBA" id="ARBA00022777"/>
    </source>
</evidence>
<comment type="caution">
    <text evidence="16">The sequence shown here is derived from an EMBL/GenBank/DDBJ whole genome shotgun (WGS) entry which is preliminary data.</text>
</comment>
<keyword evidence="8 13" id="KW-0418">Kinase</keyword>
<dbReference type="InterPro" id="IPR017202">
    <property type="entry name" value="LiaS/VraS"/>
</dbReference>
<dbReference type="PANTHER" id="PTHR24421:SF37">
    <property type="entry name" value="SENSOR HISTIDINE KINASE NARS"/>
    <property type="match status" value="1"/>
</dbReference>
<dbReference type="Pfam" id="PF02518">
    <property type="entry name" value="HATPase_c"/>
    <property type="match status" value="1"/>
</dbReference>
<evidence type="ECO:0000256" key="12">
    <source>
        <dbReference type="ARBA" id="ARBA00023136"/>
    </source>
</evidence>
<feature type="transmembrane region" description="Helical" evidence="14">
    <location>
        <begin position="51"/>
        <end position="73"/>
    </location>
</feature>
<dbReference type="Gene3D" id="1.20.5.1930">
    <property type="match status" value="1"/>
</dbReference>
<keyword evidence="5 13" id="KW-0808">Transferase</keyword>
<evidence type="ECO:0000256" key="13">
    <source>
        <dbReference type="PIRNR" id="PIRNR037431"/>
    </source>
</evidence>
<evidence type="ECO:0000256" key="9">
    <source>
        <dbReference type="ARBA" id="ARBA00022840"/>
    </source>
</evidence>
<evidence type="ECO:0000256" key="3">
    <source>
        <dbReference type="ARBA" id="ARBA00022475"/>
    </source>
</evidence>
<keyword evidence="11 13" id="KW-0902">Two-component regulatory system</keyword>
<evidence type="ECO:0000256" key="1">
    <source>
        <dbReference type="ARBA" id="ARBA00000085"/>
    </source>
</evidence>
<keyword evidence="4" id="KW-0597">Phosphoprotein</keyword>
<dbReference type="InterPro" id="IPR050482">
    <property type="entry name" value="Sensor_HK_TwoCompSys"/>
</dbReference>
<dbReference type="InterPro" id="IPR011712">
    <property type="entry name" value="Sig_transdc_His_kin_sub3_dim/P"/>
</dbReference>
<dbReference type="InterPro" id="IPR003594">
    <property type="entry name" value="HATPase_dom"/>
</dbReference>
<dbReference type="PANTHER" id="PTHR24421">
    <property type="entry name" value="NITRATE/NITRITE SENSOR PROTEIN NARX-RELATED"/>
    <property type="match status" value="1"/>
</dbReference>
<dbReference type="Proteomes" id="UP000050969">
    <property type="component" value="Unassembled WGS sequence"/>
</dbReference>
<proteinExistence type="predicted"/>
<keyword evidence="12 13" id="KW-0472">Membrane</keyword>
<comment type="subcellular location">
    <subcellularLocation>
        <location evidence="2 13">Cell membrane</location>
        <topology evidence="2 13">Multi-pass membrane protein</topology>
    </subcellularLocation>
</comment>
<dbReference type="GO" id="GO:0005524">
    <property type="term" value="F:ATP binding"/>
    <property type="evidence" value="ECO:0007669"/>
    <property type="project" value="UniProtKB-UniRule"/>
</dbReference>
<dbReference type="SMART" id="SM00387">
    <property type="entry name" value="HATPase_c"/>
    <property type="match status" value="1"/>
</dbReference>
<protein>
    <recommendedName>
        <fullName evidence="13">Sensor histidine kinase</fullName>
        <ecNumber evidence="13">2.7.13.3</ecNumber>
    </recommendedName>
</protein>
<organism evidence="16 17">
    <name type="scientific">Lacticaseibacillus saniviri JCM 17471 = DSM 24301</name>
    <dbReference type="NCBI Taxonomy" id="1293598"/>
    <lineage>
        <taxon>Bacteria</taxon>
        <taxon>Bacillati</taxon>
        <taxon>Bacillota</taxon>
        <taxon>Bacilli</taxon>
        <taxon>Lactobacillales</taxon>
        <taxon>Lactobacillaceae</taxon>
        <taxon>Lacticaseibacillus</taxon>
    </lineage>
</organism>
<evidence type="ECO:0000313" key="16">
    <source>
        <dbReference type="EMBL" id="KRO18546.1"/>
    </source>
</evidence>
<dbReference type="PATRIC" id="fig|1293598.4.peg.871"/>
<dbReference type="PIRSF" id="PIRSF037431">
    <property type="entry name" value="STHK_LiaS"/>
    <property type="match status" value="1"/>
</dbReference>
<evidence type="ECO:0000256" key="11">
    <source>
        <dbReference type="ARBA" id="ARBA00023012"/>
    </source>
</evidence>
<dbReference type="EMBL" id="JQCE01000004">
    <property type="protein sequence ID" value="KRO18546.1"/>
    <property type="molecule type" value="Genomic_DNA"/>
</dbReference>
<dbReference type="STRING" id="1293598.IV56_GL000823"/>
<keyword evidence="3 13" id="KW-1003">Cell membrane</keyword>
<feature type="domain" description="Histidine kinase" evidence="15">
    <location>
        <begin position="155"/>
        <end position="351"/>
    </location>
</feature>
<evidence type="ECO:0000256" key="7">
    <source>
        <dbReference type="ARBA" id="ARBA00022741"/>
    </source>
</evidence>
<evidence type="ECO:0000256" key="10">
    <source>
        <dbReference type="ARBA" id="ARBA00022989"/>
    </source>
</evidence>
<evidence type="ECO:0000256" key="6">
    <source>
        <dbReference type="ARBA" id="ARBA00022692"/>
    </source>
</evidence>
<dbReference type="InterPro" id="IPR036890">
    <property type="entry name" value="HATPase_C_sf"/>
</dbReference>
<keyword evidence="9 13" id="KW-0067">ATP-binding</keyword>
<dbReference type="GO" id="GO:0046983">
    <property type="term" value="F:protein dimerization activity"/>
    <property type="evidence" value="ECO:0007669"/>
    <property type="project" value="InterPro"/>
</dbReference>
<evidence type="ECO:0000256" key="14">
    <source>
        <dbReference type="SAM" id="Phobius"/>
    </source>
</evidence>
<dbReference type="PROSITE" id="PS50109">
    <property type="entry name" value="HIS_KIN"/>
    <property type="match status" value="1"/>
</dbReference>
<keyword evidence="17" id="KW-1185">Reference proteome</keyword>
<comment type="catalytic activity">
    <reaction evidence="1 13">
        <text>ATP + protein L-histidine = ADP + protein N-phospho-L-histidine.</text>
        <dbReference type="EC" id="2.7.13.3"/>
    </reaction>
</comment>
<dbReference type="SUPFAM" id="SSF55874">
    <property type="entry name" value="ATPase domain of HSP90 chaperone/DNA topoisomerase II/histidine kinase"/>
    <property type="match status" value="1"/>
</dbReference>
<keyword evidence="6 14" id="KW-0812">Transmembrane</keyword>
<dbReference type="RefSeq" id="WP_056991878.1">
    <property type="nucleotide sequence ID" value="NZ_JQCE01000004.1"/>
</dbReference>
<evidence type="ECO:0000256" key="5">
    <source>
        <dbReference type="ARBA" id="ARBA00022679"/>
    </source>
</evidence>
<dbReference type="InterPro" id="IPR005467">
    <property type="entry name" value="His_kinase_dom"/>
</dbReference>
<dbReference type="Pfam" id="PF07730">
    <property type="entry name" value="HisKA_3"/>
    <property type="match status" value="1"/>
</dbReference>
<dbReference type="GO" id="GO:0000155">
    <property type="term" value="F:phosphorelay sensor kinase activity"/>
    <property type="evidence" value="ECO:0007669"/>
    <property type="project" value="UniProtKB-UniRule"/>
</dbReference>
<dbReference type="AlphaFoldDB" id="A0A0R2N1A1"/>
<reference evidence="16 17" key="1">
    <citation type="journal article" date="2015" name="Genome Announc.">
        <title>Expanding the biotechnology potential of lactobacilli through comparative genomics of 213 strains and associated genera.</title>
        <authorList>
            <person name="Sun Z."/>
            <person name="Harris H.M."/>
            <person name="McCann A."/>
            <person name="Guo C."/>
            <person name="Argimon S."/>
            <person name="Zhang W."/>
            <person name="Yang X."/>
            <person name="Jeffery I.B."/>
            <person name="Cooney J.C."/>
            <person name="Kagawa T.F."/>
            <person name="Liu W."/>
            <person name="Song Y."/>
            <person name="Salvetti E."/>
            <person name="Wrobel A."/>
            <person name="Rasinkangas P."/>
            <person name="Parkhill J."/>
            <person name="Rea M.C."/>
            <person name="O'Sullivan O."/>
            <person name="Ritari J."/>
            <person name="Douillard F.P."/>
            <person name="Paul Ross R."/>
            <person name="Yang R."/>
            <person name="Briner A.E."/>
            <person name="Felis G.E."/>
            <person name="de Vos W.M."/>
            <person name="Barrangou R."/>
            <person name="Klaenhammer T.R."/>
            <person name="Caufield P.W."/>
            <person name="Cui Y."/>
            <person name="Zhang H."/>
            <person name="O'Toole P.W."/>
        </authorList>
    </citation>
    <scope>NUCLEOTIDE SEQUENCE [LARGE SCALE GENOMIC DNA]</scope>
    <source>
        <strain evidence="16 17">DSM 24301</strain>
    </source>
</reference>
<evidence type="ECO:0000256" key="4">
    <source>
        <dbReference type="ARBA" id="ARBA00022553"/>
    </source>
</evidence>
<dbReference type="GO" id="GO:0005886">
    <property type="term" value="C:plasma membrane"/>
    <property type="evidence" value="ECO:0007669"/>
    <property type="project" value="UniProtKB-SubCell"/>
</dbReference>
<name>A0A0R2N1A1_9LACO</name>
<keyword evidence="7 13" id="KW-0547">Nucleotide-binding</keyword>
<gene>
    <name evidence="16" type="ORF">IV56_GL000823</name>
</gene>
<dbReference type="EC" id="2.7.13.3" evidence="13"/>
<keyword evidence="10 14" id="KW-1133">Transmembrane helix</keyword>
<evidence type="ECO:0000259" key="15">
    <source>
        <dbReference type="PROSITE" id="PS50109"/>
    </source>
</evidence>
<sequence>MKAGRLFGLFSFIALLTLLLVAGSIEGTLWITGSQRDIIDVAVDPIFGLPFVLYLLFGVILIALLSILMIYVGQRVRQNQLSKRLAQLVAGQYEAPILARQQQANRVLGPEIGQALESLRQKMIRLQREIQHYSNQPVLVAGESKEEILEQERHRLARELHDSVSQQLFAAMMMLSALRSVVNQRDPDAAELKQLSTIESVINEAQAEMRALLLHLRPTNLEGKSLKDGIISLLKELQTKIKIKITWQLDDVQLSAASEDNLFRIVQELLSNTLRHAKASSLEVYLKQVDQNVILRVIDDGVGFELDAGSENGSYGLKNIQERAQSIGGTAKFVSFKNQGTSVEIRVPVTKEVSHD</sequence>
<evidence type="ECO:0000256" key="2">
    <source>
        <dbReference type="ARBA" id="ARBA00004651"/>
    </source>
</evidence>
<accession>A0A0R2N1A1</accession>
<dbReference type="CDD" id="cd16917">
    <property type="entry name" value="HATPase_UhpB-NarQ-NarX-like"/>
    <property type="match status" value="1"/>
</dbReference>